<name>Q2NP92_9CAUD</name>
<evidence type="ECO:0000313" key="2">
    <source>
        <dbReference type="Proteomes" id="UP000001238"/>
    </source>
</evidence>
<sequence length="141" mass="15595">MRLVTARRIVYDAGMALDTLALTSDWDLDIDDQGNWRTVGDATQRSPQTGAGMRLAQDVATRLRAWRGEVWYDATQGIDYPRYLGRAPALLQLRMDYQSEALRVPLCATALASLDLDRPGRTVGGTVYLSDLNGYTAELAV</sequence>
<dbReference type="EMBL" id="AP008986">
    <property type="protein sequence ID" value="BAE72804.1"/>
    <property type="molecule type" value="Genomic_DNA"/>
</dbReference>
<accession>Q2NP92</accession>
<dbReference type="GeneID" id="5142551"/>
<reference evidence="1 2" key="1">
    <citation type="journal article" date="2006" name="J. Gen. Plant Pathol.">
        <title>Sequence analysis of the genome of OP2, a lytic bacteriophage of Xanthomonas oryzae pv. oryzae.</title>
        <authorList>
            <person name="Inoue Y."/>
            <person name="Matsuura T."/>
            <person name="Ohara T."/>
            <person name="Azegami K."/>
        </authorList>
    </citation>
    <scope>NUCLEOTIDE SEQUENCE [LARGE SCALE GENOMIC DNA]</scope>
</reference>
<dbReference type="OrthoDB" id="27566at10239"/>
<keyword evidence="2" id="KW-1185">Reference proteome</keyword>
<proteinExistence type="predicted"/>
<organism evidence="1 2">
    <name type="scientific">Xanthomonas phage OP2</name>
    <dbReference type="NCBI Taxonomy" id="331627"/>
    <lineage>
        <taxon>Viruses</taxon>
        <taxon>Duplodnaviria</taxon>
        <taxon>Heunggongvirae</taxon>
        <taxon>Uroviricota</taxon>
        <taxon>Caudoviricetes</taxon>
        <taxon>Kantovirinae</taxon>
        <taxon>Tsukubavirus</taxon>
        <taxon>Tsukubavirus OP2</taxon>
    </lineage>
</organism>
<dbReference type="RefSeq" id="YP_453657.1">
    <property type="nucleotide sequence ID" value="NC_007710.1"/>
</dbReference>
<reference evidence="2" key="2">
    <citation type="journal article" date="2006" name="J. Gen. Plant Pathol.">
        <title>Sequence analysis of the genome of OP2, a lytic bacteriophage of Xanthomonas oryzae pv. oryzae..</title>
        <authorList>
            <person name="Inoue Y."/>
            <person name="Matsuura T."/>
            <person name="Ohara T."/>
            <person name="Azegami K."/>
        </authorList>
    </citation>
    <scope>NUCLEOTIDE SEQUENCE [LARGE SCALE GENOMIC DNA]</scope>
</reference>
<protein>
    <submittedName>
        <fullName evidence="1">Uncharacterized protein</fullName>
    </submittedName>
</protein>
<dbReference type="KEGG" id="vg:5142551"/>
<dbReference type="Proteomes" id="UP000001238">
    <property type="component" value="Segment"/>
</dbReference>
<evidence type="ECO:0000313" key="1">
    <source>
        <dbReference type="EMBL" id="BAE72804.1"/>
    </source>
</evidence>